<protein>
    <submittedName>
        <fullName evidence="1">Uncharacterized protein</fullName>
    </submittedName>
</protein>
<sequence length="87" mass="10462">MGFKSIKTLCNNNKLSYDVDELSNLIITNWLKKYTYFKIYETSMHKEMEIKYIVTYQPPLNIEDCYNGKLTELLYNCRKVFRNNTQS</sequence>
<gene>
    <name evidence="1" type="ORF">SDC9_111860</name>
</gene>
<reference evidence="1" key="1">
    <citation type="submission" date="2019-08" db="EMBL/GenBank/DDBJ databases">
        <authorList>
            <person name="Kucharzyk K."/>
            <person name="Murdoch R.W."/>
            <person name="Higgins S."/>
            <person name="Loffler F."/>
        </authorList>
    </citation>
    <scope>NUCLEOTIDE SEQUENCE</scope>
</reference>
<accession>A0A645BIR1</accession>
<evidence type="ECO:0000313" key="1">
    <source>
        <dbReference type="EMBL" id="MPM64968.1"/>
    </source>
</evidence>
<name>A0A645BIR1_9ZZZZ</name>
<proteinExistence type="predicted"/>
<dbReference type="AlphaFoldDB" id="A0A645BIR1"/>
<organism evidence="1">
    <name type="scientific">bioreactor metagenome</name>
    <dbReference type="NCBI Taxonomy" id="1076179"/>
    <lineage>
        <taxon>unclassified sequences</taxon>
        <taxon>metagenomes</taxon>
        <taxon>ecological metagenomes</taxon>
    </lineage>
</organism>
<comment type="caution">
    <text evidence="1">The sequence shown here is derived from an EMBL/GenBank/DDBJ whole genome shotgun (WGS) entry which is preliminary data.</text>
</comment>
<dbReference type="EMBL" id="VSSQ01020256">
    <property type="protein sequence ID" value="MPM64968.1"/>
    <property type="molecule type" value="Genomic_DNA"/>
</dbReference>